<evidence type="ECO:0000313" key="1">
    <source>
        <dbReference type="EMBL" id="CAJ0609293.1"/>
    </source>
</evidence>
<reference evidence="1" key="1">
    <citation type="submission" date="2023-07" db="EMBL/GenBank/DDBJ databases">
        <authorList>
            <consortium name="CYATHOMIX"/>
        </authorList>
    </citation>
    <scope>NUCLEOTIDE SEQUENCE</scope>
    <source>
        <strain evidence="1">N/A</strain>
    </source>
</reference>
<dbReference type="EMBL" id="CATQJL010000326">
    <property type="protein sequence ID" value="CAJ0609293.1"/>
    <property type="molecule type" value="Genomic_DNA"/>
</dbReference>
<protein>
    <submittedName>
        <fullName evidence="1">Uncharacterized protein</fullName>
    </submittedName>
</protein>
<keyword evidence="2" id="KW-1185">Reference proteome</keyword>
<accession>A0AA36HG38</accession>
<evidence type="ECO:0000313" key="2">
    <source>
        <dbReference type="Proteomes" id="UP001176961"/>
    </source>
</evidence>
<dbReference type="AlphaFoldDB" id="A0AA36HG38"/>
<gene>
    <name evidence="1" type="ORF">CYNAS_LOCUS21276</name>
</gene>
<dbReference type="Proteomes" id="UP001176961">
    <property type="component" value="Unassembled WGS sequence"/>
</dbReference>
<organism evidence="1 2">
    <name type="scientific">Cylicocyclus nassatus</name>
    <name type="common">Nematode worm</name>
    <dbReference type="NCBI Taxonomy" id="53992"/>
    <lineage>
        <taxon>Eukaryota</taxon>
        <taxon>Metazoa</taxon>
        <taxon>Ecdysozoa</taxon>
        <taxon>Nematoda</taxon>
        <taxon>Chromadorea</taxon>
        <taxon>Rhabditida</taxon>
        <taxon>Rhabditina</taxon>
        <taxon>Rhabditomorpha</taxon>
        <taxon>Strongyloidea</taxon>
        <taxon>Strongylidae</taxon>
        <taxon>Cylicocyclus</taxon>
    </lineage>
</organism>
<name>A0AA36HG38_CYLNA</name>
<comment type="caution">
    <text evidence="1">The sequence shown here is derived from an EMBL/GenBank/DDBJ whole genome shotgun (WGS) entry which is preliminary data.</text>
</comment>
<sequence>MNAAGDEMAQYIRMPFKALERELKNSETSLQILQKTPAYSESSRKIIDTEITRLKEKIVKLRAAREERVRLHVH</sequence>
<proteinExistence type="predicted"/>